<gene>
    <name evidence="3" type="ORF">CWI84_10085</name>
</gene>
<accession>A0A432ZLS5</accession>
<keyword evidence="4" id="KW-1185">Reference proteome</keyword>
<dbReference type="Gene3D" id="3.10.350.10">
    <property type="entry name" value="LysM domain"/>
    <property type="match status" value="3"/>
</dbReference>
<dbReference type="SUPFAM" id="SSF54106">
    <property type="entry name" value="LysM domain"/>
    <property type="match status" value="3"/>
</dbReference>
<dbReference type="PROSITE" id="PS51782">
    <property type="entry name" value="LYSM"/>
    <property type="match status" value="3"/>
</dbReference>
<dbReference type="InterPro" id="IPR023346">
    <property type="entry name" value="Lysozyme-like_dom_sf"/>
</dbReference>
<comment type="similarity">
    <text evidence="1">Belongs to the transglycosylase Slt family.</text>
</comment>
<dbReference type="Pfam" id="PF01476">
    <property type="entry name" value="LysM"/>
    <property type="match status" value="3"/>
</dbReference>
<dbReference type="InterPro" id="IPR000189">
    <property type="entry name" value="Transglyc_AS"/>
</dbReference>
<reference evidence="3 4" key="1">
    <citation type="journal article" date="2011" name="Front. Microbiol.">
        <title>Genomic signatures of strain selection and enhancement in Bacillus atrophaeus var. globigii, a historical biowarfare simulant.</title>
        <authorList>
            <person name="Gibbons H.S."/>
            <person name="Broomall S.M."/>
            <person name="McNew L.A."/>
            <person name="Daligault H."/>
            <person name="Chapman C."/>
            <person name="Bruce D."/>
            <person name="Karavis M."/>
            <person name="Krepps M."/>
            <person name="McGregor P.A."/>
            <person name="Hong C."/>
            <person name="Park K.H."/>
            <person name="Akmal A."/>
            <person name="Feldman A."/>
            <person name="Lin J.S."/>
            <person name="Chang W.E."/>
            <person name="Higgs B.W."/>
            <person name="Demirev P."/>
            <person name="Lindquist J."/>
            <person name="Liem A."/>
            <person name="Fochler E."/>
            <person name="Read T.D."/>
            <person name="Tapia R."/>
            <person name="Johnson S."/>
            <person name="Bishop-Lilly K.A."/>
            <person name="Detter C."/>
            <person name="Han C."/>
            <person name="Sozhamannan S."/>
            <person name="Rosenzweig C.N."/>
            <person name="Skowronski E.W."/>
        </authorList>
    </citation>
    <scope>NUCLEOTIDE SEQUENCE [LARGE SCALE GENOMIC DNA]</scope>
    <source>
        <strain evidence="3 4">CC-PW-9</strain>
    </source>
</reference>
<name>A0A432ZLS5_9GAMM</name>
<feature type="domain" description="LysM" evidence="2">
    <location>
        <begin position="478"/>
        <end position="522"/>
    </location>
</feature>
<evidence type="ECO:0000313" key="3">
    <source>
        <dbReference type="EMBL" id="RUO78893.1"/>
    </source>
</evidence>
<sequence length="531" mass="60765">MKKTLTLLSAALLSGCQTTPDWLSNWQASGDDSQAQEQRVTNNPAAKKAVAEVELIESYTPPKELLPSEEADLWQRIRRQLRLTVPDNRRVAVQRNWYLEHPEYLERVANRARPFLYMIVEEIEKRDMPLELALLPIVESAFDPFAYSHGRASGVWQFIPSTARHYGLDINWWYDGRRDVYAATNAALDYLEALHNYFDGDWLNALAAYNSGEGRVAHAIRKNRNAHKPTNFWALDLPRETRAYVPKLLALADILKNADSYNITWAPISNQAQLAMVELPSQIDLAKAAEMADMSLEELQRYNSGYNRWATAPEGPHRLLLPQVNAAQFHLALADTSPDDWLTWTRHKVKSGENLLLIAKHYNTTPEVIQQANNIRGSLIHAGDYLLIPVATRDLDEYTLSMNERREHKQNIKHGVYRIDYTVQHGDTLWDISRAYKVNLRSLARWNSMAPTDPLRPGQKLAIWMNDTSRQGAVIRKVTYEVRSGDSLARIAQRFNVTIGQIEKWNQITRKNYLQPGQQLTLLIDVMSSSS</sequence>
<dbReference type="InterPro" id="IPR036779">
    <property type="entry name" value="LysM_dom_sf"/>
</dbReference>
<dbReference type="AlphaFoldDB" id="A0A432ZLS5"/>
<dbReference type="Gene3D" id="1.10.530.10">
    <property type="match status" value="1"/>
</dbReference>
<dbReference type="EMBL" id="PIQH01000009">
    <property type="protein sequence ID" value="RUO78893.1"/>
    <property type="molecule type" value="Genomic_DNA"/>
</dbReference>
<evidence type="ECO:0000259" key="2">
    <source>
        <dbReference type="PROSITE" id="PS51782"/>
    </source>
</evidence>
<dbReference type="Proteomes" id="UP000287996">
    <property type="component" value="Unassembled WGS sequence"/>
</dbReference>
<dbReference type="Pfam" id="PF01464">
    <property type="entry name" value="SLT"/>
    <property type="match status" value="1"/>
</dbReference>
<dbReference type="OrthoDB" id="9815002at2"/>
<dbReference type="GO" id="GO:0000270">
    <property type="term" value="P:peptidoglycan metabolic process"/>
    <property type="evidence" value="ECO:0007669"/>
    <property type="project" value="InterPro"/>
</dbReference>
<protein>
    <submittedName>
        <fullName evidence="3">Lytic transglycosylase</fullName>
    </submittedName>
</protein>
<dbReference type="InterPro" id="IPR008258">
    <property type="entry name" value="Transglycosylase_SLT_dom_1"/>
</dbReference>
<dbReference type="RefSeq" id="WP_126842463.1">
    <property type="nucleotide sequence ID" value="NZ_PIQH01000009.1"/>
</dbReference>
<feature type="domain" description="LysM" evidence="2">
    <location>
        <begin position="345"/>
        <end position="388"/>
    </location>
</feature>
<feature type="domain" description="LysM" evidence="2">
    <location>
        <begin position="419"/>
        <end position="463"/>
    </location>
</feature>
<dbReference type="PANTHER" id="PTHR33734">
    <property type="entry name" value="LYSM DOMAIN-CONTAINING GPI-ANCHORED PROTEIN 2"/>
    <property type="match status" value="1"/>
</dbReference>
<dbReference type="FunFam" id="1.10.530.10:FF:000004">
    <property type="entry name" value="Membrane-bound lytic murein transglycosylase D"/>
    <property type="match status" value="1"/>
</dbReference>
<evidence type="ECO:0000256" key="1">
    <source>
        <dbReference type="ARBA" id="ARBA00007734"/>
    </source>
</evidence>
<dbReference type="SMART" id="SM00257">
    <property type="entry name" value="LysM"/>
    <property type="match status" value="3"/>
</dbReference>
<dbReference type="PROSITE" id="PS00922">
    <property type="entry name" value="TRANSGLYCOSYLASE"/>
    <property type="match status" value="1"/>
</dbReference>
<organism evidence="3 4">
    <name type="scientific">Idiomarina tyrosinivorans</name>
    <dbReference type="NCBI Taxonomy" id="1445662"/>
    <lineage>
        <taxon>Bacteria</taxon>
        <taxon>Pseudomonadati</taxon>
        <taxon>Pseudomonadota</taxon>
        <taxon>Gammaproteobacteria</taxon>
        <taxon>Alteromonadales</taxon>
        <taxon>Idiomarinaceae</taxon>
        <taxon>Idiomarina</taxon>
    </lineage>
</organism>
<dbReference type="GO" id="GO:0016020">
    <property type="term" value="C:membrane"/>
    <property type="evidence" value="ECO:0007669"/>
    <property type="project" value="InterPro"/>
</dbReference>
<dbReference type="SUPFAM" id="SSF53955">
    <property type="entry name" value="Lysozyme-like"/>
    <property type="match status" value="1"/>
</dbReference>
<dbReference type="PROSITE" id="PS51257">
    <property type="entry name" value="PROKAR_LIPOPROTEIN"/>
    <property type="match status" value="1"/>
</dbReference>
<dbReference type="CDD" id="cd16894">
    <property type="entry name" value="MltD-like"/>
    <property type="match status" value="1"/>
</dbReference>
<dbReference type="CDD" id="cd00118">
    <property type="entry name" value="LysM"/>
    <property type="match status" value="3"/>
</dbReference>
<dbReference type="GO" id="GO:0008932">
    <property type="term" value="F:lytic endotransglycosylase activity"/>
    <property type="evidence" value="ECO:0007669"/>
    <property type="project" value="TreeGrafter"/>
</dbReference>
<dbReference type="InterPro" id="IPR018392">
    <property type="entry name" value="LysM"/>
</dbReference>
<evidence type="ECO:0000313" key="4">
    <source>
        <dbReference type="Proteomes" id="UP000287996"/>
    </source>
</evidence>
<dbReference type="PANTHER" id="PTHR33734:SF22">
    <property type="entry name" value="MEMBRANE-BOUND LYTIC MUREIN TRANSGLYCOSYLASE D"/>
    <property type="match status" value="1"/>
</dbReference>
<comment type="caution">
    <text evidence="3">The sequence shown here is derived from an EMBL/GenBank/DDBJ whole genome shotgun (WGS) entry which is preliminary data.</text>
</comment>
<proteinExistence type="inferred from homology"/>